<dbReference type="FunFam" id="3.40.50.11260:FF:000003">
    <property type="entry name" value="Heat shock protein 90"/>
    <property type="match status" value="1"/>
</dbReference>
<comment type="similarity">
    <text evidence="3">Belongs to the heat shock protein 90 family.</text>
</comment>
<dbReference type="NCBIfam" id="NF003555">
    <property type="entry name" value="PRK05218.1"/>
    <property type="match status" value="1"/>
</dbReference>
<dbReference type="InterPro" id="IPR001404">
    <property type="entry name" value="Hsp90_fam"/>
</dbReference>
<evidence type="ECO:0000256" key="5">
    <source>
        <dbReference type="ARBA" id="ARBA00022741"/>
    </source>
</evidence>
<evidence type="ECO:0000256" key="12">
    <source>
        <dbReference type="ARBA" id="ARBA00042650"/>
    </source>
</evidence>
<dbReference type="InterPro" id="IPR036890">
    <property type="entry name" value="HATPase_C_sf"/>
</dbReference>
<dbReference type="Gene3D" id="3.40.50.11260">
    <property type="match status" value="1"/>
</dbReference>
<comment type="caution">
    <text evidence="18">The sequence shown here is derived from an EMBL/GenBank/DDBJ whole genome shotgun (WGS) entry which is preliminary data.</text>
</comment>
<dbReference type="InterPro" id="IPR003594">
    <property type="entry name" value="HATPase_dom"/>
</dbReference>
<feature type="compositionally biased region" description="Acidic residues" evidence="15">
    <location>
        <begin position="755"/>
        <end position="789"/>
    </location>
</feature>
<dbReference type="SUPFAM" id="SSF54211">
    <property type="entry name" value="Ribosomal protein S5 domain 2-like"/>
    <property type="match status" value="1"/>
</dbReference>
<feature type="binding site" evidence="14">
    <location>
        <position position="154"/>
    </location>
    <ligand>
        <name>ATP</name>
        <dbReference type="ChEBI" id="CHEBI:30616"/>
    </ligand>
</feature>
<comment type="catalytic activity">
    <reaction evidence="13">
        <text>ATP + H2O = ADP + phosphate + H(+)</text>
        <dbReference type="Rhea" id="RHEA:13065"/>
        <dbReference type="ChEBI" id="CHEBI:15377"/>
        <dbReference type="ChEBI" id="CHEBI:15378"/>
        <dbReference type="ChEBI" id="CHEBI:30616"/>
        <dbReference type="ChEBI" id="CHEBI:43474"/>
        <dbReference type="ChEBI" id="CHEBI:456216"/>
    </reaction>
    <physiologicalReaction direction="left-to-right" evidence="13">
        <dbReference type="Rhea" id="RHEA:13066"/>
    </physiologicalReaction>
</comment>
<keyword evidence="5 14" id="KW-0547">Nucleotide-binding</keyword>
<feature type="region of interest" description="Disordered" evidence="15">
    <location>
        <begin position="30"/>
        <end position="49"/>
    </location>
</feature>
<dbReference type="GO" id="GO:0140662">
    <property type="term" value="F:ATP-dependent protein folding chaperone"/>
    <property type="evidence" value="ECO:0007669"/>
    <property type="project" value="InterPro"/>
</dbReference>
<dbReference type="PANTHER" id="PTHR11528">
    <property type="entry name" value="HEAT SHOCK PROTEIN 90 FAMILY MEMBER"/>
    <property type="match status" value="1"/>
</dbReference>
<feature type="compositionally biased region" description="Acidic residues" evidence="15">
    <location>
        <begin position="290"/>
        <end position="320"/>
    </location>
</feature>
<keyword evidence="19" id="KW-1185">Reference proteome</keyword>
<dbReference type="SUPFAM" id="SSF110942">
    <property type="entry name" value="HSP90 C-terminal domain"/>
    <property type="match status" value="1"/>
</dbReference>
<dbReference type="GO" id="GO:0051082">
    <property type="term" value="F:unfolded protein binding"/>
    <property type="evidence" value="ECO:0007669"/>
    <property type="project" value="InterPro"/>
</dbReference>
<evidence type="ECO:0000256" key="1">
    <source>
        <dbReference type="ARBA" id="ARBA00004319"/>
    </source>
</evidence>
<evidence type="ECO:0000256" key="15">
    <source>
        <dbReference type="SAM" id="MobiDB-lite"/>
    </source>
</evidence>
<feature type="signal peptide" evidence="16">
    <location>
        <begin position="1"/>
        <end position="21"/>
    </location>
</feature>
<evidence type="ECO:0000259" key="17">
    <source>
        <dbReference type="SMART" id="SM00387"/>
    </source>
</evidence>
<dbReference type="AlphaFoldDB" id="A0A556THJ3"/>
<dbReference type="HAMAP" id="MF_00505">
    <property type="entry name" value="HSP90"/>
    <property type="match status" value="1"/>
</dbReference>
<feature type="binding site" evidence="14">
    <location>
        <position position="162"/>
    </location>
    <ligand>
        <name>ATP</name>
        <dbReference type="ChEBI" id="CHEBI:30616"/>
    </ligand>
</feature>
<evidence type="ECO:0000256" key="10">
    <source>
        <dbReference type="ARBA" id="ARBA00023186"/>
    </source>
</evidence>
<dbReference type="Pfam" id="PF13589">
    <property type="entry name" value="HATPase_c_3"/>
    <property type="match status" value="1"/>
</dbReference>
<evidence type="ECO:0000313" key="19">
    <source>
        <dbReference type="Proteomes" id="UP000319801"/>
    </source>
</evidence>
<feature type="binding site" evidence="14">
    <location>
        <position position="245"/>
    </location>
    <ligand>
        <name>ATP</name>
        <dbReference type="ChEBI" id="CHEBI:30616"/>
    </ligand>
</feature>
<feature type="binding site" evidence="14">
    <location>
        <begin position="169"/>
        <end position="170"/>
    </location>
    <ligand>
        <name>ATP</name>
        <dbReference type="ChEBI" id="CHEBI:30616"/>
    </ligand>
</feature>
<sequence length="824" mass="94459">MKRLWILGLVCALLAFTSVKAEDDVDVDGTVEDDLGKSRDGSRTDDEVVQREEEAIQLDGLNAAQIKEIREKSEKFAFQAEVNRMMKLIINSLYKNKEIFLRELISNASDALDKIRLLSLTNEDALSANEELTVKIKSDKEKNMLHITDTGIGMTKEELVKNLGTIAKSGTSEFLNKMTEMQSEGQATSDLIGQFGVGFYSVFLVADKVIVTSKHNNGTQHIWESDSNEFSVIEDPRGDTLGRGTTITLVMKEEASDYLELETIKNLVRKYSQFINFPIYVWSSKTETVEEPIEEDEEAEKDAEKEATEDEAEVEEEEEENKDKPKTKKVEKTVWDWELMNDIKPIWQRPAKEVEEDEYKAFYKTFSRDSEEPLGHIHFTAEGEVTFKSILFVPAAAPRGLFDEYGSKKNDFIKLFVRRVFITDDFHDMMPKYLNFIKGVVDSDDLPLNVSRETLQQHKLLKVIRKKLVRKTLDMIKKIAEEQYNDKFWKEFGTNIKLGVIEDHSNRTRLAKLLRFQTSHSESALSSLEQYVERMKEKQDKIYFMAGTSRKEAESSPFVEKLLKRGYEVVYLTEPVDEYCIQALPEFDGKRFQNVAKEGVKFDESDKAKEKREAQEKEFEPLTTWMKDKALKDKIEKAVLSQRLTSSPCALVASQYGWSGNMERIMKAQAYQTGKDISTSYYASQKKTLEINPKHPLIKEMLKRVTTNEDDQTASDLAVVLFETATLRSGYQLADTKAYGERIERMLRLSMNVDLDEQVEEEPEEEPEEPAEEEEAKDEEEVPADDADDTVGLIDGNPAVFVKESRKVNAFICVLQEATEKDEL</sequence>
<dbReference type="GO" id="GO:0005524">
    <property type="term" value="F:ATP binding"/>
    <property type="evidence" value="ECO:0007669"/>
    <property type="project" value="UniProtKB-KW"/>
</dbReference>
<evidence type="ECO:0000313" key="18">
    <source>
        <dbReference type="EMBL" id="TSK13317.1"/>
    </source>
</evidence>
<dbReference type="EMBL" id="VCAZ01000001">
    <property type="protein sequence ID" value="TSK13317.1"/>
    <property type="molecule type" value="Genomic_DNA"/>
</dbReference>
<proteinExistence type="inferred from homology"/>
<organism evidence="18 19">
    <name type="scientific">Bagarius yarrelli</name>
    <name type="common">Goonch</name>
    <name type="synonym">Bagrus yarrelli</name>
    <dbReference type="NCBI Taxonomy" id="175774"/>
    <lineage>
        <taxon>Eukaryota</taxon>
        <taxon>Metazoa</taxon>
        <taxon>Chordata</taxon>
        <taxon>Craniata</taxon>
        <taxon>Vertebrata</taxon>
        <taxon>Euteleostomi</taxon>
        <taxon>Actinopterygii</taxon>
        <taxon>Neopterygii</taxon>
        <taxon>Teleostei</taxon>
        <taxon>Ostariophysi</taxon>
        <taxon>Siluriformes</taxon>
        <taxon>Sisoridae</taxon>
        <taxon>Sisorinae</taxon>
        <taxon>Bagarius</taxon>
    </lineage>
</organism>
<dbReference type="SMART" id="SM00387">
    <property type="entry name" value="HATPase_c"/>
    <property type="match status" value="1"/>
</dbReference>
<dbReference type="InterPro" id="IPR019805">
    <property type="entry name" value="Heat_shock_protein_90_CS"/>
</dbReference>
<comment type="subcellular location">
    <subcellularLocation>
        <location evidence="1">Endoplasmic reticulum lumen</location>
    </subcellularLocation>
    <subcellularLocation>
        <location evidence="2">Sarcoplasmic reticulum lumen</location>
    </subcellularLocation>
</comment>
<evidence type="ECO:0000256" key="11">
    <source>
        <dbReference type="ARBA" id="ARBA00039709"/>
    </source>
</evidence>
<evidence type="ECO:0000256" key="4">
    <source>
        <dbReference type="ARBA" id="ARBA00022729"/>
    </source>
</evidence>
<evidence type="ECO:0000256" key="13">
    <source>
        <dbReference type="ARBA" id="ARBA00048778"/>
    </source>
</evidence>
<dbReference type="CDD" id="cd16927">
    <property type="entry name" value="HATPase_Hsp90-like"/>
    <property type="match status" value="1"/>
</dbReference>
<dbReference type="FunFam" id="3.30.230.80:FF:000003">
    <property type="entry name" value="endoplasmin isoform X1"/>
    <property type="match status" value="1"/>
</dbReference>
<reference evidence="18 19" key="1">
    <citation type="journal article" date="2019" name="Genome Biol. Evol.">
        <title>Whole-Genome Sequencing of the Giant Devil Catfish, Bagarius yarrelli.</title>
        <authorList>
            <person name="Jiang W."/>
            <person name="Lv Y."/>
            <person name="Cheng L."/>
            <person name="Yang K."/>
            <person name="Chao B."/>
            <person name="Wang X."/>
            <person name="Li Y."/>
            <person name="Pan X."/>
            <person name="You X."/>
            <person name="Zhang Y."/>
            <person name="Yang J."/>
            <person name="Li J."/>
            <person name="Zhang X."/>
            <person name="Liu S."/>
            <person name="Sun C."/>
            <person name="Yang J."/>
            <person name="Shi Q."/>
        </authorList>
    </citation>
    <scope>NUCLEOTIDE SEQUENCE [LARGE SCALE GENOMIC DNA]</scope>
    <source>
        <strain evidence="18">JWS20170419001</strain>
        <tissue evidence="18">Muscle</tissue>
    </source>
</reference>
<keyword evidence="9" id="KW-0325">Glycoprotein</keyword>
<dbReference type="Gene3D" id="1.20.120.790">
    <property type="entry name" value="Heat shock protein 90, C-terminal domain"/>
    <property type="match status" value="1"/>
</dbReference>
<gene>
    <name evidence="18" type="ORF">Baya_0191</name>
</gene>
<keyword evidence="8" id="KW-0703">Sarcoplasmic reticulum</keyword>
<dbReference type="SUPFAM" id="SSF55874">
    <property type="entry name" value="ATPase domain of HSP90 chaperone/DNA topoisomerase II/histidine kinase"/>
    <property type="match status" value="1"/>
</dbReference>
<dbReference type="InterPro" id="IPR020568">
    <property type="entry name" value="Ribosomal_Su5_D2-typ_SF"/>
</dbReference>
<keyword evidence="7 14" id="KW-0067">ATP-binding</keyword>
<feature type="chain" id="PRO_5022094396" description="Endoplasmin" evidence="16">
    <location>
        <begin position="22"/>
        <end position="824"/>
    </location>
</feature>
<feature type="binding site" evidence="14">
    <location>
        <position position="103"/>
    </location>
    <ligand>
        <name>ATP</name>
        <dbReference type="ChEBI" id="CHEBI:30616"/>
    </ligand>
</feature>
<dbReference type="Gene3D" id="3.30.565.10">
    <property type="entry name" value="Histidine kinase-like ATPase, C-terminal domain"/>
    <property type="match status" value="1"/>
</dbReference>
<accession>A0A556THJ3</accession>
<dbReference type="InterPro" id="IPR020575">
    <property type="entry name" value="Hsp90_N"/>
</dbReference>
<feature type="domain" description="Histidine kinase/HSP90-like ATPase" evidence="17">
    <location>
        <begin position="96"/>
        <end position="255"/>
    </location>
</feature>
<evidence type="ECO:0000256" key="2">
    <source>
        <dbReference type="ARBA" id="ARBA00004564"/>
    </source>
</evidence>
<dbReference type="Gene3D" id="3.30.230.80">
    <property type="match status" value="1"/>
</dbReference>
<evidence type="ECO:0000256" key="6">
    <source>
        <dbReference type="ARBA" id="ARBA00022824"/>
    </source>
</evidence>
<feature type="region of interest" description="Disordered" evidence="15">
    <location>
        <begin position="290"/>
        <end position="327"/>
    </location>
</feature>
<dbReference type="GO" id="GO:0016887">
    <property type="term" value="F:ATP hydrolysis activity"/>
    <property type="evidence" value="ECO:0007669"/>
    <property type="project" value="InterPro"/>
</dbReference>
<dbReference type="Pfam" id="PF00183">
    <property type="entry name" value="HSP90"/>
    <property type="match status" value="1"/>
</dbReference>
<dbReference type="PIRSF" id="PIRSF002583">
    <property type="entry name" value="Hsp90"/>
    <property type="match status" value="1"/>
</dbReference>
<evidence type="ECO:0000256" key="16">
    <source>
        <dbReference type="SAM" id="SignalP"/>
    </source>
</evidence>
<feature type="binding site" evidence="14">
    <location>
        <position position="149"/>
    </location>
    <ligand>
        <name>ATP</name>
        <dbReference type="ChEBI" id="CHEBI:30616"/>
    </ligand>
</feature>
<evidence type="ECO:0000256" key="14">
    <source>
        <dbReference type="PIRSR" id="PIRSR002583-1"/>
    </source>
</evidence>
<dbReference type="PRINTS" id="PR00775">
    <property type="entry name" value="HEATSHOCK90"/>
</dbReference>
<evidence type="ECO:0000256" key="9">
    <source>
        <dbReference type="ARBA" id="ARBA00023180"/>
    </source>
</evidence>
<feature type="region of interest" description="Disordered" evidence="15">
    <location>
        <begin position="755"/>
        <end position="795"/>
    </location>
</feature>
<evidence type="ECO:0000256" key="7">
    <source>
        <dbReference type="ARBA" id="ARBA00022840"/>
    </source>
</evidence>
<dbReference type="GO" id="GO:0033018">
    <property type="term" value="C:sarcoplasmic reticulum lumen"/>
    <property type="evidence" value="ECO:0007669"/>
    <property type="project" value="UniProtKB-SubCell"/>
</dbReference>
<keyword evidence="4 16" id="KW-0732">Signal</keyword>
<protein>
    <recommendedName>
        <fullName evidence="11">Endoplasmin</fullName>
    </recommendedName>
    <alternativeName>
        <fullName evidence="12">Heat shock protein 90 kDa beta member 1</fullName>
    </alternativeName>
</protein>
<keyword evidence="10" id="KW-0143">Chaperone</keyword>
<dbReference type="FunFam" id="3.30.565.10:FF:000005">
    <property type="entry name" value="Heat shock protein 90"/>
    <property type="match status" value="1"/>
</dbReference>
<dbReference type="Proteomes" id="UP000319801">
    <property type="component" value="Unassembled WGS sequence"/>
</dbReference>
<dbReference type="InterPro" id="IPR037196">
    <property type="entry name" value="HSP90_C"/>
</dbReference>
<feature type="binding site" evidence="14">
    <location>
        <position position="107"/>
    </location>
    <ligand>
        <name>ATP</name>
        <dbReference type="ChEBI" id="CHEBI:30616"/>
    </ligand>
</feature>
<feature type="compositionally biased region" description="Basic and acidic residues" evidence="15">
    <location>
        <begin position="34"/>
        <end position="49"/>
    </location>
</feature>
<name>A0A556THJ3_BAGYA</name>
<feature type="binding site" evidence="14">
    <location>
        <begin position="194"/>
        <end position="199"/>
    </location>
    <ligand>
        <name>ATP</name>
        <dbReference type="ChEBI" id="CHEBI:30616"/>
    </ligand>
</feature>
<dbReference type="PROSITE" id="PS00298">
    <property type="entry name" value="HSP90"/>
    <property type="match status" value="1"/>
</dbReference>
<dbReference type="FunFam" id="1.20.120.790:FF:000003">
    <property type="entry name" value="Heat shock protein 90"/>
    <property type="match status" value="1"/>
</dbReference>
<feature type="binding site" evidence="14">
    <location>
        <position position="168"/>
    </location>
    <ligand>
        <name>ATP</name>
        <dbReference type="ChEBI" id="CHEBI:30616"/>
    </ligand>
</feature>
<dbReference type="OrthoDB" id="5426351at2759"/>
<evidence type="ECO:0000256" key="8">
    <source>
        <dbReference type="ARBA" id="ARBA00022951"/>
    </source>
</evidence>
<evidence type="ECO:0000256" key="3">
    <source>
        <dbReference type="ARBA" id="ARBA00008239"/>
    </source>
</evidence>
<feature type="binding site" evidence="14">
    <location>
        <position position="452"/>
    </location>
    <ligand>
        <name>ATP</name>
        <dbReference type="ChEBI" id="CHEBI:30616"/>
    </ligand>
</feature>
<keyword evidence="6" id="KW-0256">Endoplasmic reticulum</keyword>